<dbReference type="AlphaFoldDB" id="A0A0A9C1S7"/>
<protein>
    <submittedName>
        <fullName evidence="1">Uncharacterized protein</fullName>
    </submittedName>
</protein>
<reference evidence="1" key="2">
    <citation type="journal article" date="2015" name="Data Brief">
        <title>Shoot transcriptome of the giant reed, Arundo donax.</title>
        <authorList>
            <person name="Barrero R.A."/>
            <person name="Guerrero F.D."/>
            <person name="Moolhuijzen P."/>
            <person name="Goolsby J.A."/>
            <person name="Tidwell J."/>
            <person name="Bellgard S.E."/>
            <person name="Bellgard M.I."/>
        </authorList>
    </citation>
    <scope>NUCLEOTIDE SEQUENCE</scope>
    <source>
        <tissue evidence="1">Shoot tissue taken approximately 20 cm above the soil surface</tissue>
    </source>
</reference>
<organism evidence="1">
    <name type="scientific">Arundo donax</name>
    <name type="common">Giant reed</name>
    <name type="synonym">Donax arundinaceus</name>
    <dbReference type="NCBI Taxonomy" id="35708"/>
    <lineage>
        <taxon>Eukaryota</taxon>
        <taxon>Viridiplantae</taxon>
        <taxon>Streptophyta</taxon>
        <taxon>Embryophyta</taxon>
        <taxon>Tracheophyta</taxon>
        <taxon>Spermatophyta</taxon>
        <taxon>Magnoliopsida</taxon>
        <taxon>Liliopsida</taxon>
        <taxon>Poales</taxon>
        <taxon>Poaceae</taxon>
        <taxon>PACMAD clade</taxon>
        <taxon>Arundinoideae</taxon>
        <taxon>Arundineae</taxon>
        <taxon>Arundo</taxon>
    </lineage>
</organism>
<sequence length="23" mass="2471">MEIPLVSRLPLIAITPAASSLFM</sequence>
<proteinExistence type="predicted"/>
<accession>A0A0A9C1S7</accession>
<reference evidence="1" key="1">
    <citation type="submission" date="2014-09" db="EMBL/GenBank/DDBJ databases">
        <authorList>
            <person name="Magalhaes I.L.F."/>
            <person name="Oliveira U."/>
            <person name="Santos F.R."/>
            <person name="Vidigal T.H.D.A."/>
            <person name="Brescovit A.D."/>
            <person name="Santos A.J."/>
        </authorList>
    </citation>
    <scope>NUCLEOTIDE SEQUENCE</scope>
    <source>
        <tissue evidence="1">Shoot tissue taken approximately 20 cm above the soil surface</tissue>
    </source>
</reference>
<dbReference type="EMBL" id="GBRH01232418">
    <property type="protein sequence ID" value="JAD65477.1"/>
    <property type="molecule type" value="Transcribed_RNA"/>
</dbReference>
<evidence type="ECO:0000313" key="1">
    <source>
        <dbReference type="EMBL" id="JAD65477.1"/>
    </source>
</evidence>
<name>A0A0A9C1S7_ARUDO</name>